<organism evidence="2">
    <name type="scientific">marine sediment metagenome</name>
    <dbReference type="NCBI Taxonomy" id="412755"/>
    <lineage>
        <taxon>unclassified sequences</taxon>
        <taxon>metagenomes</taxon>
        <taxon>ecological metagenomes</taxon>
    </lineage>
</organism>
<evidence type="ECO:0000256" key="1">
    <source>
        <dbReference type="SAM" id="MobiDB-lite"/>
    </source>
</evidence>
<feature type="region of interest" description="Disordered" evidence="1">
    <location>
        <begin position="1"/>
        <end position="26"/>
    </location>
</feature>
<evidence type="ECO:0000313" key="2">
    <source>
        <dbReference type="EMBL" id="KKN87847.1"/>
    </source>
</evidence>
<reference evidence="2" key="1">
    <citation type="journal article" date="2015" name="Nature">
        <title>Complex archaea that bridge the gap between prokaryotes and eukaryotes.</title>
        <authorList>
            <person name="Spang A."/>
            <person name="Saw J.H."/>
            <person name="Jorgensen S.L."/>
            <person name="Zaremba-Niedzwiedzka K."/>
            <person name="Martijn J."/>
            <person name="Lind A.E."/>
            <person name="van Eijk R."/>
            <person name="Schleper C."/>
            <person name="Guy L."/>
            <person name="Ettema T.J."/>
        </authorList>
    </citation>
    <scope>NUCLEOTIDE SEQUENCE</scope>
</reference>
<name>A0A0F9UKI4_9ZZZZ</name>
<comment type="caution">
    <text evidence="2">The sequence shown here is derived from an EMBL/GenBank/DDBJ whole genome shotgun (WGS) entry which is preliminary data.</text>
</comment>
<sequence length="113" mass="13071">MTQRPTKPKARRRSKPRRAPAKSLATSGSDALANFIAEASSWLWGRFENDIEIWKEKLGDDLTIGPVDRGMSLRFYLKAEEDFRRFKEFAQTELSSIAFLDRLELTSEMNDQE</sequence>
<protein>
    <submittedName>
        <fullName evidence="2">Uncharacterized protein</fullName>
    </submittedName>
</protein>
<gene>
    <name evidence="2" type="ORF">LCGC14_0253780</name>
</gene>
<dbReference type="EMBL" id="LAZR01000133">
    <property type="protein sequence ID" value="KKN87847.1"/>
    <property type="molecule type" value="Genomic_DNA"/>
</dbReference>
<dbReference type="AlphaFoldDB" id="A0A0F9UKI4"/>
<proteinExistence type="predicted"/>
<accession>A0A0F9UKI4</accession>
<feature type="compositionally biased region" description="Basic residues" evidence="1">
    <location>
        <begin position="1"/>
        <end position="20"/>
    </location>
</feature>